<dbReference type="RefSeq" id="XP_024387354.1">
    <property type="nucleotide sequence ID" value="XM_024531586.2"/>
</dbReference>
<feature type="domain" description="Arf-GAP" evidence="3">
    <location>
        <begin position="11"/>
        <end position="129"/>
    </location>
</feature>
<dbReference type="RefSeq" id="XP_024387355.1">
    <property type="nucleotide sequence ID" value="XM_024531587.2"/>
</dbReference>
<dbReference type="SMART" id="SM00105">
    <property type="entry name" value="ArfGap"/>
    <property type="match status" value="1"/>
</dbReference>
<accession>A0A2K1JYI2</accession>
<dbReference type="RefSeq" id="XP_073392953.1">
    <property type="nucleotide sequence ID" value="XM_073536852.1"/>
</dbReference>
<dbReference type="PaxDb" id="3218-PP1S120_129V6.3"/>
<dbReference type="EnsemblPlants" id="Pp3c10_10670V3.4">
    <property type="protein sequence ID" value="Pp3c10_10670V3.4"/>
    <property type="gene ID" value="Pp3c10_10670"/>
</dbReference>
<dbReference type="Gene3D" id="1.10.220.150">
    <property type="entry name" value="Arf GTPase activating protein"/>
    <property type="match status" value="1"/>
</dbReference>
<gene>
    <name evidence="5" type="primary">LOC112287936</name>
    <name evidence="4" type="ORF">PHYPA_013703</name>
</gene>
<reference evidence="5" key="3">
    <citation type="submission" date="2020-12" db="UniProtKB">
        <authorList>
            <consortium name="EnsemblPlants"/>
        </authorList>
    </citation>
    <scope>IDENTIFICATION</scope>
</reference>
<dbReference type="Gramene" id="Pp3c10_10670V3.6">
    <property type="protein sequence ID" value="Pp3c10_10670V3.6"/>
    <property type="gene ID" value="Pp3c10_10670"/>
</dbReference>
<keyword evidence="1" id="KW-0863">Zinc-finger</keyword>
<evidence type="ECO:0000259" key="3">
    <source>
        <dbReference type="PROSITE" id="PS50115"/>
    </source>
</evidence>
<dbReference type="RefSeq" id="XP_024387349.1">
    <property type="nucleotide sequence ID" value="XM_024531581.2"/>
</dbReference>
<dbReference type="Gramene" id="Pp3c10_10670V3.2">
    <property type="protein sequence ID" value="Pp3c10_10670V3.2"/>
    <property type="gene ID" value="Pp3c10_10670"/>
</dbReference>
<dbReference type="FunCoup" id="A0A2K1JYI2">
    <property type="interactions" value="2781"/>
</dbReference>
<dbReference type="EnsemblPlants" id="Pp3c10_10670V3.5">
    <property type="protein sequence ID" value="Pp3c10_10670V3.5"/>
    <property type="gene ID" value="Pp3c10_10670"/>
</dbReference>
<feature type="compositionally biased region" description="Basic and acidic residues" evidence="2">
    <location>
        <begin position="206"/>
        <end position="230"/>
    </location>
</feature>
<dbReference type="EnsemblPlants" id="Pp3c10_10670V3.6">
    <property type="protein sequence ID" value="Pp3c10_10670V3.6"/>
    <property type="gene ID" value="Pp3c10_10670"/>
</dbReference>
<proteinExistence type="predicted"/>
<keyword evidence="1" id="KW-0479">Metal-binding</keyword>
<dbReference type="InterPro" id="IPR044820">
    <property type="entry name" value="AGD14-like"/>
</dbReference>
<dbReference type="OrthoDB" id="6036at2759"/>
<keyword evidence="1" id="KW-0862">Zinc</keyword>
<dbReference type="EnsemblPlants" id="Pp3c10_10670V3.3">
    <property type="protein sequence ID" value="Pp3c10_10670V3.3"/>
    <property type="gene ID" value="Pp3c10_10670"/>
</dbReference>
<feature type="compositionally biased region" description="Polar residues" evidence="2">
    <location>
        <begin position="326"/>
        <end position="348"/>
    </location>
</feature>
<dbReference type="InterPro" id="IPR038508">
    <property type="entry name" value="ArfGAP_dom_sf"/>
</dbReference>
<evidence type="ECO:0000313" key="5">
    <source>
        <dbReference type="EnsemblPlants" id="Pp3c10_10670V3.1"/>
    </source>
</evidence>
<dbReference type="GO" id="GO:0005096">
    <property type="term" value="F:GTPase activator activity"/>
    <property type="evidence" value="ECO:0007669"/>
    <property type="project" value="InterPro"/>
</dbReference>
<dbReference type="RefSeq" id="XP_073392951.1">
    <property type="nucleotide sequence ID" value="XM_073536850.1"/>
</dbReference>
<dbReference type="PRINTS" id="PR00405">
    <property type="entry name" value="REVINTRACTNG"/>
</dbReference>
<dbReference type="InterPro" id="IPR001164">
    <property type="entry name" value="ArfGAP_dom"/>
</dbReference>
<dbReference type="EMBL" id="ABEU02000010">
    <property type="protein sequence ID" value="PNR46584.1"/>
    <property type="molecule type" value="Genomic_DNA"/>
</dbReference>
<dbReference type="RefSeq" id="XP_024387351.1">
    <property type="nucleotide sequence ID" value="XM_024531583.2"/>
</dbReference>
<dbReference type="EnsemblPlants" id="Pp3c10_10670V3.1">
    <property type="protein sequence ID" value="Pp3c10_10670V3.1"/>
    <property type="gene ID" value="Pp3c10_10670"/>
</dbReference>
<dbReference type="RefSeq" id="XP_024387352.1">
    <property type="nucleotide sequence ID" value="XM_024531584.2"/>
</dbReference>
<reference evidence="4 6" key="2">
    <citation type="journal article" date="2018" name="Plant J.">
        <title>The Physcomitrella patens chromosome-scale assembly reveals moss genome structure and evolution.</title>
        <authorList>
            <person name="Lang D."/>
            <person name="Ullrich K.K."/>
            <person name="Murat F."/>
            <person name="Fuchs J."/>
            <person name="Jenkins J."/>
            <person name="Haas F.B."/>
            <person name="Piednoel M."/>
            <person name="Gundlach H."/>
            <person name="Van Bel M."/>
            <person name="Meyberg R."/>
            <person name="Vives C."/>
            <person name="Morata J."/>
            <person name="Symeonidi A."/>
            <person name="Hiss M."/>
            <person name="Muchero W."/>
            <person name="Kamisugi Y."/>
            <person name="Saleh O."/>
            <person name="Blanc G."/>
            <person name="Decker E.L."/>
            <person name="van Gessel N."/>
            <person name="Grimwood J."/>
            <person name="Hayes R.D."/>
            <person name="Graham S.W."/>
            <person name="Gunter L.E."/>
            <person name="McDaniel S.F."/>
            <person name="Hoernstein S.N.W."/>
            <person name="Larsson A."/>
            <person name="Li F.W."/>
            <person name="Perroud P.F."/>
            <person name="Phillips J."/>
            <person name="Ranjan P."/>
            <person name="Rokshar D.S."/>
            <person name="Rothfels C.J."/>
            <person name="Schneider L."/>
            <person name="Shu S."/>
            <person name="Stevenson D.W."/>
            <person name="Thummler F."/>
            <person name="Tillich M."/>
            <person name="Villarreal Aguilar J.C."/>
            <person name="Widiez T."/>
            <person name="Wong G.K."/>
            <person name="Wymore A."/>
            <person name="Zhang Y."/>
            <person name="Zimmer A.D."/>
            <person name="Quatrano R.S."/>
            <person name="Mayer K.F.X."/>
            <person name="Goodstein D."/>
            <person name="Casacuberta J.M."/>
            <person name="Vandepoele K."/>
            <person name="Reski R."/>
            <person name="Cuming A.C."/>
            <person name="Tuskan G.A."/>
            <person name="Maumus F."/>
            <person name="Salse J."/>
            <person name="Schmutz J."/>
            <person name="Rensing S.A."/>
        </authorList>
    </citation>
    <scope>NUCLEOTIDE SEQUENCE [LARGE SCALE GENOMIC DNA]</scope>
    <source>
        <strain evidence="5 6">cv. Gransden 2004</strain>
    </source>
</reference>
<dbReference type="PANTHER" id="PTHR46085:SF3">
    <property type="entry name" value="ARF GTPASE ACTIVATING PROTEIN"/>
    <property type="match status" value="1"/>
</dbReference>
<dbReference type="AlphaFoldDB" id="A0A2K1JYI2"/>
<dbReference type="RefSeq" id="XP_024387353.1">
    <property type="nucleotide sequence ID" value="XM_024531585.2"/>
</dbReference>
<dbReference type="RefSeq" id="XP_024387356.1">
    <property type="nucleotide sequence ID" value="XM_024531588.2"/>
</dbReference>
<evidence type="ECO:0000313" key="6">
    <source>
        <dbReference type="Proteomes" id="UP000006727"/>
    </source>
</evidence>
<dbReference type="Gramene" id="Pp3c10_10670V3.3">
    <property type="protein sequence ID" value="Pp3c10_10670V3.3"/>
    <property type="gene ID" value="Pp3c10_10670"/>
</dbReference>
<protein>
    <recommendedName>
        <fullName evidence="3">Arf-GAP domain-containing protein</fullName>
    </recommendedName>
</protein>
<dbReference type="STRING" id="3218.A0A2K1JYI2"/>
<keyword evidence="6" id="KW-1185">Reference proteome</keyword>
<feature type="region of interest" description="Disordered" evidence="2">
    <location>
        <begin position="167"/>
        <end position="242"/>
    </location>
</feature>
<dbReference type="EnsemblPlants" id="Pp3c10_10670V3.2">
    <property type="protein sequence ID" value="Pp3c10_10670V3.2"/>
    <property type="gene ID" value="Pp3c10_10670"/>
</dbReference>
<dbReference type="PROSITE" id="PS50115">
    <property type="entry name" value="ARFGAP"/>
    <property type="match status" value="1"/>
</dbReference>
<feature type="compositionally biased region" description="Polar residues" evidence="2">
    <location>
        <begin position="381"/>
        <end position="393"/>
    </location>
</feature>
<feature type="region of interest" description="Disordered" evidence="2">
    <location>
        <begin position="313"/>
        <end position="393"/>
    </location>
</feature>
<dbReference type="Proteomes" id="UP000006727">
    <property type="component" value="Chromosome 10"/>
</dbReference>
<dbReference type="GeneID" id="112287936"/>
<dbReference type="Gramene" id="Pp3c10_10670V3.5">
    <property type="protein sequence ID" value="Pp3c10_10670V3.5"/>
    <property type="gene ID" value="Pp3c10_10670"/>
</dbReference>
<dbReference type="PANTHER" id="PTHR46085">
    <property type="entry name" value="ARFGAP/RECO-RELATED"/>
    <property type="match status" value="1"/>
</dbReference>
<dbReference type="InterPro" id="IPR037278">
    <property type="entry name" value="ARFGAP/RecO"/>
</dbReference>
<sequence>MGSRREDEKNEATIRRLLKIPENKRCINCNSLGPQYVCTTFATFVCTQCSGIHREFSHRIKSISMAKFTAAEVAALQAGGNERAKKTFFRSMDPDRMYHSDSGSLDKLRDFINRVYEKRLYTGDRPRTVQQEVTAVELRRPDIKVERQPDFRSLSLDDHVASKESVNRLKPDTIRNSVDNRISPKYVGSPQAVPRPTRLSYDENEEKSPKSNGSRDRRNSSRPFSLRDFDITPPPAQSITDILGDIPGLRIEVYKVPKGEHPPDHSKGAAVDARNAMQSQSFRAVGNDTVTPAPDQKRVISASLIDMNGETEATPVSRGIDDPFVETSQVSPSTSDSWAMFNTSSSSPARPGYPASKSEISQSVDPGWGQQSSSLDSWSSFGTPSPQAASNQEHFTATPLSVSQNISGVVQPQRQRRELPKDFFAPSFEDVRQINLDMHRPHQMQPAFRPPQLDAPFESFYNMPPSTSFQTQDLTQFQFSPQMQPQPVESSQQMQSQLPTFTQRSRNPFDDDFEDNSSSVISSATTGFSMQFPNMDSLREALSPAMSMSSGVSTTGAVPQNLPTNVASNEFGHSFTQLHNNFSPSGAFNFSPNQSISSFQISPEQPNVSGGYASTHISGQEGPYSSNQFYSQNIVRPAGGGNPFG</sequence>
<dbReference type="CDD" id="cd08838">
    <property type="entry name" value="ArfGap_AGFG"/>
    <property type="match status" value="1"/>
</dbReference>
<dbReference type="GO" id="GO:0008270">
    <property type="term" value="F:zinc ion binding"/>
    <property type="evidence" value="ECO:0007669"/>
    <property type="project" value="UniProtKB-KW"/>
</dbReference>
<dbReference type="Gramene" id="Pp3c10_10670V3.1">
    <property type="protein sequence ID" value="Pp3c10_10670V3.1"/>
    <property type="gene ID" value="Pp3c10_10670"/>
</dbReference>
<reference evidence="4 6" key="1">
    <citation type="journal article" date="2008" name="Science">
        <title>The Physcomitrella genome reveals evolutionary insights into the conquest of land by plants.</title>
        <authorList>
            <person name="Rensing S."/>
            <person name="Lang D."/>
            <person name="Zimmer A."/>
            <person name="Terry A."/>
            <person name="Salamov A."/>
            <person name="Shapiro H."/>
            <person name="Nishiyama T."/>
            <person name="Perroud P.-F."/>
            <person name="Lindquist E."/>
            <person name="Kamisugi Y."/>
            <person name="Tanahashi T."/>
            <person name="Sakakibara K."/>
            <person name="Fujita T."/>
            <person name="Oishi K."/>
            <person name="Shin-I T."/>
            <person name="Kuroki Y."/>
            <person name="Toyoda A."/>
            <person name="Suzuki Y."/>
            <person name="Hashimoto A."/>
            <person name="Yamaguchi K."/>
            <person name="Sugano A."/>
            <person name="Kohara Y."/>
            <person name="Fujiyama A."/>
            <person name="Anterola A."/>
            <person name="Aoki S."/>
            <person name="Ashton N."/>
            <person name="Barbazuk W.B."/>
            <person name="Barker E."/>
            <person name="Bennetzen J."/>
            <person name="Bezanilla M."/>
            <person name="Blankenship R."/>
            <person name="Cho S.H."/>
            <person name="Dutcher S."/>
            <person name="Estelle M."/>
            <person name="Fawcett J.A."/>
            <person name="Gundlach H."/>
            <person name="Hanada K."/>
            <person name="Heyl A."/>
            <person name="Hicks K.A."/>
            <person name="Hugh J."/>
            <person name="Lohr M."/>
            <person name="Mayer K."/>
            <person name="Melkozernov A."/>
            <person name="Murata T."/>
            <person name="Nelson D."/>
            <person name="Pils B."/>
            <person name="Prigge M."/>
            <person name="Reiss B."/>
            <person name="Renner T."/>
            <person name="Rombauts S."/>
            <person name="Rushton P."/>
            <person name="Sanderfoot A."/>
            <person name="Schween G."/>
            <person name="Shiu S.-H."/>
            <person name="Stueber K."/>
            <person name="Theodoulou F.L."/>
            <person name="Tu H."/>
            <person name="Van de Peer Y."/>
            <person name="Verrier P.J."/>
            <person name="Waters E."/>
            <person name="Wood A."/>
            <person name="Yang L."/>
            <person name="Cove D."/>
            <person name="Cuming A."/>
            <person name="Hasebe M."/>
            <person name="Lucas S."/>
            <person name="Mishler D.B."/>
            <person name="Reski R."/>
            <person name="Grigoriev I."/>
            <person name="Quatrano R.S."/>
            <person name="Boore J.L."/>
        </authorList>
    </citation>
    <scope>NUCLEOTIDE SEQUENCE [LARGE SCALE GENOMIC DNA]</scope>
    <source>
        <strain evidence="5 6">cv. Gransden 2004</strain>
    </source>
</reference>
<dbReference type="KEGG" id="ppp:112287936"/>
<dbReference type="Pfam" id="PF01412">
    <property type="entry name" value="ArfGap"/>
    <property type="match status" value="1"/>
</dbReference>
<dbReference type="Gramene" id="Pp3c10_10670V3.4">
    <property type="protein sequence ID" value="Pp3c10_10670V3.4"/>
    <property type="gene ID" value="Pp3c10_10670"/>
</dbReference>
<dbReference type="RefSeq" id="XP_073392952.1">
    <property type="nucleotide sequence ID" value="XM_073536851.1"/>
</dbReference>
<dbReference type="SUPFAM" id="SSF57863">
    <property type="entry name" value="ArfGap/RecO-like zinc finger"/>
    <property type="match status" value="1"/>
</dbReference>
<evidence type="ECO:0000313" key="4">
    <source>
        <dbReference type="EMBL" id="PNR46584.1"/>
    </source>
</evidence>
<organism evidence="4">
    <name type="scientific">Physcomitrium patens</name>
    <name type="common">Spreading-leaved earth moss</name>
    <name type="synonym">Physcomitrella patens</name>
    <dbReference type="NCBI Taxonomy" id="3218"/>
    <lineage>
        <taxon>Eukaryota</taxon>
        <taxon>Viridiplantae</taxon>
        <taxon>Streptophyta</taxon>
        <taxon>Embryophyta</taxon>
        <taxon>Bryophyta</taxon>
        <taxon>Bryophytina</taxon>
        <taxon>Bryopsida</taxon>
        <taxon>Funariidae</taxon>
        <taxon>Funariales</taxon>
        <taxon>Funariaceae</taxon>
        <taxon>Physcomitrium</taxon>
    </lineage>
</organism>
<dbReference type="RefSeq" id="XP_073392954.1">
    <property type="nucleotide sequence ID" value="XM_073536853.1"/>
</dbReference>
<evidence type="ECO:0000256" key="1">
    <source>
        <dbReference type="PROSITE-ProRule" id="PRU00288"/>
    </source>
</evidence>
<evidence type="ECO:0000256" key="2">
    <source>
        <dbReference type="SAM" id="MobiDB-lite"/>
    </source>
</evidence>
<name>A0A2K1JYI2_PHYPA</name>